<protein>
    <submittedName>
        <fullName evidence="1">Uncharacterized protein</fullName>
    </submittedName>
</protein>
<name>V5Z7W3_9GAMM</name>
<keyword evidence="2" id="KW-1185">Reference proteome</keyword>
<proteinExistence type="predicted"/>
<accession>V5Z7W3</accession>
<dbReference type="AlphaFoldDB" id="V5Z7W3"/>
<organism evidence="1 2">
    <name type="scientific">Erwinia piriflorinigrans CFBP 5888</name>
    <dbReference type="NCBI Taxonomy" id="1161919"/>
    <lineage>
        <taxon>Bacteria</taxon>
        <taxon>Pseudomonadati</taxon>
        <taxon>Pseudomonadota</taxon>
        <taxon>Gammaproteobacteria</taxon>
        <taxon>Enterobacterales</taxon>
        <taxon>Erwiniaceae</taxon>
        <taxon>Erwinia</taxon>
    </lineage>
</organism>
<evidence type="ECO:0000313" key="2">
    <source>
        <dbReference type="Proteomes" id="UP000018217"/>
    </source>
</evidence>
<gene>
    <name evidence="1" type="ORF">EPIR_1766</name>
</gene>
<dbReference type="Proteomes" id="UP000018217">
    <property type="component" value="Unassembled WGS sequence"/>
</dbReference>
<evidence type="ECO:0000313" key="1">
    <source>
        <dbReference type="EMBL" id="CCG87131.1"/>
    </source>
</evidence>
<comment type="caution">
    <text evidence="1">The sequence shown here is derived from an EMBL/GenBank/DDBJ whole genome shotgun (WGS) entry which is preliminary data.</text>
</comment>
<reference evidence="1 2" key="1">
    <citation type="journal article" date="2013" name="Syst. Appl. Microbiol.">
        <title>Phylogenetic position and virulence apparatus of the pear flower necrosis pathogen Erwinia piriflorinigrans CFBP 5888T as assessed by comparative genomics.</title>
        <authorList>
            <person name="Smits T.H."/>
            <person name="Rezzonico F."/>
            <person name="Lopez M.M."/>
            <person name="Blom J."/>
            <person name="Goesmann A."/>
            <person name="Frey J.E."/>
            <person name="Duffy B."/>
        </authorList>
    </citation>
    <scope>NUCLEOTIDE SEQUENCE [LARGE SCALE GENOMIC DNA]</scope>
    <source>
        <strain evidence="2">CFBP5888</strain>
    </source>
</reference>
<dbReference type="STRING" id="1161919.EPIR_1766"/>
<dbReference type="EMBL" id="CAHS01000015">
    <property type="protein sequence ID" value="CCG87131.1"/>
    <property type="molecule type" value="Genomic_DNA"/>
</dbReference>
<sequence length="32" mass="3765">MLLLASLCCYWQQARRDPTQLILPPLFCQVSR</sequence>